<dbReference type="Proteomes" id="UP000189705">
    <property type="component" value="Unplaced"/>
</dbReference>
<evidence type="ECO:0000256" key="11">
    <source>
        <dbReference type="RuleBase" id="RU004423"/>
    </source>
</evidence>
<dbReference type="SUPFAM" id="SSF81321">
    <property type="entry name" value="Family A G protein-coupled receptor-like"/>
    <property type="match status" value="1"/>
</dbReference>
<evidence type="ECO:0000256" key="8">
    <source>
        <dbReference type="ARBA" id="ARBA00023136"/>
    </source>
</evidence>
<gene>
    <name evidence="15" type="primary">LOC112547932</name>
</gene>
<name>A0A3Q0FI11_ALLSI</name>
<dbReference type="InterPro" id="IPR007960">
    <property type="entry name" value="TAS2R"/>
</dbReference>
<dbReference type="GeneID" id="112547932"/>
<protein>
    <recommendedName>
        <fullName evidence="12">Taste receptor type 2</fullName>
    </recommendedName>
</protein>
<dbReference type="PANTHER" id="PTHR11394:SF47">
    <property type="entry name" value="TASTE RECEPTOR TYPE 2 MEMBER 40"/>
    <property type="match status" value="1"/>
</dbReference>
<dbReference type="InParanoid" id="A0A3Q0FI11"/>
<feature type="transmembrane region" description="Helical" evidence="13">
    <location>
        <begin position="42"/>
        <end position="69"/>
    </location>
</feature>
<dbReference type="KEGG" id="asn:112547932"/>
<evidence type="ECO:0000256" key="5">
    <source>
        <dbReference type="ARBA" id="ARBA00022692"/>
    </source>
</evidence>
<evidence type="ECO:0000256" key="2">
    <source>
        <dbReference type="ARBA" id="ARBA00007376"/>
    </source>
</evidence>
<evidence type="ECO:0000256" key="12">
    <source>
        <dbReference type="RuleBase" id="RU004424"/>
    </source>
</evidence>
<evidence type="ECO:0000313" key="14">
    <source>
        <dbReference type="Proteomes" id="UP000189705"/>
    </source>
</evidence>
<dbReference type="STRING" id="38654.A0A3Q0FI11"/>
<evidence type="ECO:0000256" key="7">
    <source>
        <dbReference type="ARBA" id="ARBA00023040"/>
    </source>
</evidence>
<dbReference type="PANTHER" id="PTHR11394">
    <property type="entry name" value="TASTE RECEPTOR TYPE 2"/>
    <property type="match status" value="1"/>
</dbReference>
<keyword evidence="5 12" id="KW-0812">Transmembrane</keyword>
<dbReference type="GO" id="GO:0004930">
    <property type="term" value="F:G protein-coupled receptor activity"/>
    <property type="evidence" value="ECO:0007669"/>
    <property type="project" value="UniProtKB-KW"/>
</dbReference>
<keyword evidence="6 13" id="KW-1133">Transmembrane helix</keyword>
<organism evidence="14 15">
    <name type="scientific">Alligator sinensis</name>
    <name type="common">Chinese alligator</name>
    <dbReference type="NCBI Taxonomy" id="38654"/>
    <lineage>
        <taxon>Eukaryota</taxon>
        <taxon>Metazoa</taxon>
        <taxon>Chordata</taxon>
        <taxon>Craniata</taxon>
        <taxon>Vertebrata</taxon>
        <taxon>Euteleostomi</taxon>
        <taxon>Archelosauria</taxon>
        <taxon>Archosauria</taxon>
        <taxon>Crocodylia</taxon>
        <taxon>Alligatoridae</taxon>
        <taxon>Alligatorinae</taxon>
        <taxon>Alligator</taxon>
    </lineage>
</organism>
<keyword evidence="4 12" id="KW-0716">Sensory transduction</keyword>
<feature type="transmembrane region" description="Helical" evidence="13">
    <location>
        <begin position="228"/>
        <end position="248"/>
    </location>
</feature>
<keyword evidence="8 12" id="KW-0472">Membrane</keyword>
<evidence type="ECO:0000256" key="3">
    <source>
        <dbReference type="ARBA" id="ARBA00022480"/>
    </source>
</evidence>
<keyword evidence="7 12" id="KW-0297">G-protein coupled receptor</keyword>
<feature type="transmembrane region" description="Helical" evidence="13">
    <location>
        <begin position="89"/>
        <end position="113"/>
    </location>
</feature>
<dbReference type="AlphaFoldDB" id="A0A3Q0FI11"/>
<evidence type="ECO:0000256" key="10">
    <source>
        <dbReference type="ARBA" id="ARBA00023224"/>
    </source>
</evidence>
<evidence type="ECO:0000313" key="15">
    <source>
        <dbReference type="RefSeq" id="XP_025047231.1"/>
    </source>
</evidence>
<sequence length="273" mass="30496">MGYYTIATISLKKPARWIDPKEDAEIVSSTFNPSFYNSKSGYFMFAGLAWFLSTSNLFFAACLSVYYCVKIANFSCCFFITLKRKISQFMPWLLLVSVMISLLSSLPTFVAIYNISDNSCNSSCSQNHTGDNVTQDRILLDTNIVVCFGFSIGFTILCISAVLLLFSLWRHIRHVQGSSAGAGKPSMEAHVKAVKMVMWLLFINVIHFLVWLSSITFAVSATIFVQHFLLQVTIFGPLIHALVLILSIPKLKQALARILHYVKCKGCAKEGIP</sequence>
<dbReference type="RefSeq" id="XP_025047231.1">
    <property type="nucleotide sequence ID" value="XM_025191446.1"/>
</dbReference>
<keyword evidence="14" id="KW-1185">Reference proteome</keyword>
<dbReference type="GO" id="GO:0016020">
    <property type="term" value="C:membrane"/>
    <property type="evidence" value="ECO:0007669"/>
    <property type="project" value="UniProtKB-SubCell"/>
</dbReference>
<evidence type="ECO:0000256" key="6">
    <source>
        <dbReference type="ARBA" id="ARBA00022989"/>
    </source>
</evidence>
<dbReference type="Gene3D" id="1.20.1070.10">
    <property type="entry name" value="Rhodopsin 7-helix transmembrane proteins"/>
    <property type="match status" value="1"/>
</dbReference>
<feature type="transmembrane region" description="Helical" evidence="13">
    <location>
        <begin position="197"/>
        <end position="222"/>
    </location>
</feature>
<evidence type="ECO:0000256" key="9">
    <source>
        <dbReference type="ARBA" id="ARBA00023170"/>
    </source>
</evidence>
<dbReference type="Pfam" id="PF05296">
    <property type="entry name" value="TAS2R"/>
    <property type="match status" value="1"/>
</dbReference>
<keyword evidence="3 12" id="KW-0919">Taste</keyword>
<comment type="similarity">
    <text evidence="2 11">Belongs to the G-protein coupled receptor T2R family.</text>
</comment>
<evidence type="ECO:0000256" key="13">
    <source>
        <dbReference type="SAM" id="Phobius"/>
    </source>
</evidence>
<accession>A0A3Q0FI11</accession>
<dbReference type="GO" id="GO:0033038">
    <property type="term" value="F:bitter taste receptor activity"/>
    <property type="evidence" value="ECO:0007669"/>
    <property type="project" value="InterPro"/>
</dbReference>
<comment type="subcellular location">
    <subcellularLocation>
        <location evidence="1 12">Membrane</location>
        <topology evidence="1 12">Multi-pass membrane protein</topology>
    </subcellularLocation>
</comment>
<evidence type="ECO:0000256" key="1">
    <source>
        <dbReference type="ARBA" id="ARBA00004141"/>
    </source>
</evidence>
<keyword evidence="9 12" id="KW-0675">Receptor</keyword>
<reference evidence="15" key="1">
    <citation type="submission" date="2025-08" db="UniProtKB">
        <authorList>
            <consortium name="RefSeq"/>
        </authorList>
    </citation>
    <scope>IDENTIFICATION</scope>
</reference>
<evidence type="ECO:0000256" key="4">
    <source>
        <dbReference type="ARBA" id="ARBA00022606"/>
    </source>
</evidence>
<keyword evidence="10 12" id="KW-0807">Transducer</keyword>
<feature type="transmembrane region" description="Helical" evidence="13">
    <location>
        <begin position="143"/>
        <end position="169"/>
    </location>
</feature>
<dbReference type="FunFam" id="1.20.1070.10:FF:000055">
    <property type="entry name" value="Taste receptor type 2"/>
    <property type="match status" value="1"/>
</dbReference>
<proteinExistence type="inferred from homology"/>